<dbReference type="SUPFAM" id="SSF54001">
    <property type="entry name" value="Cysteine proteinases"/>
    <property type="match status" value="1"/>
</dbReference>
<organism evidence="13 14">
    <name type="scientific">Cryptolaemus montrouzieri</name>
    <dbReference type="NCBI Taxonomy" id="559131"/>
    <lineage>
        <taxon>Eukaryota</taxon>
        <taxon>Metazoa</taxon>
        <taxon>Ecdysozoa</taxon>
        <taxon>Arthropoda</taxon>
        <taxon>Hexapoda</taxon>
        <taxon>Insecta</taxon>
        <taxon>Pterygota</taxon>
        <taxon>Neoptera</taxon>
        <taxon>Endopterygota</taxon>
        <taxon>Coleoptera</taxon>
        <taxon>Polyphaga</taxon>
        <taxon>Cucujiformia</taxon>
        <taxon>Coccinelloidea</taxon>
        <taxon>Coccinellidae</taxon>
        <taxon>Scymninae</taxon>
        <taxon>Scymnini</taxon>
        <taxon>Cryptolaemus</taxon>
    </lineage>
</organism>
<evidence type="ECO:0000256" key="6">
    <source>
        <dbReference type="ARBA" id="ARBA00022801"/>
    </source>
</evidence>
<keyword evidence="4" id="KW-0645">Protease</keyword>
<feature type="compositionally biased region" description="Polar residues" evidence="11">
    <location>
        <begin position="924"/>
        <end position="933"/>
    </location>
</feature>
<feature type="compositionally biased region" description="Polar residues" evidence="11">
    <location>
        <begin position="466"/>
        <end position="480"/>
    </location>
</feature>
<accession>A0ABD2N9V7</accession>
<feature type="domain" description="USP" evidence="12">
    <location>
        <begin position="194"/>
        <end position="580"/>
    </location>
</feature>
<evidence type="ECO:0000256" key="7">
    <source>
        <dbReference type="ARBA" id="ARBA00022807"/>
    </source>
</evidence>
<comment type="catalytic activity">
    <reaction evidence="1">
        <text>Thiol-dependent hydrolysis of ester, thioester, amide, peptide and isopeptide bonds formed by the C-terminal Gly of ubiquitin (a 76-residue protein attached to proteins as an intracellular targeting signal).</text>
        <dbReference type="EC" id="3.4.19.12"/>
    </reaction>
</comment>
<evidence type="ECO:0000256" key="8">
    <source>
        <dbReference type="ARBA" id="ARBA00026136"/>
    </source>
</evidence>
<dbReference type="GO" id="GO:0004843">
    <property type="term" value="F:cysteine-type deubiquitinase activity"/>
    <property type="evidence" value="ECO:0007669"/>
    <property type="project" value="UniProtKB-EC"/>
</dbReference>
<keyword evidence="7" id="KW-0788">Thiol protease</keyword>
<dbReference type="CDD" id="cd02659">
    <property type="entry name" value="peptidase_C19C"/>
    <property type="match status" value="1"/>
</dbReference>
<dbReference type="PROSITE" id="PS00973">
    <property type="entry name" value="USP_2"/>
    <property type="match status" value="1"/>
</dbReference>
<evidence type="ECO:0000256" key="3">
    <source>
        <dbReference type="ARBA" id="ARBA00012759"/>
    </source>
</evidence>
<dbReference type="Proteomes" id="UP001516400">
    <property type="component" value="Unassembled WGS sequence"/>
</dbReference>
<dbReference type="GO" id="GO:0006508">
    <property type="term" value="P:proteolysis"/>
    <property type="evidence" value="ECO:0007669"/>
    <property type="project" value="UniProtKB-KW"/>
</dbReference>
<keyword evidence="14" id="KW-1185">Reference proteome</keyword>
<dbReference type="PROSITE" id="PS50235">
    <property type="entry name" value="USP_3"/>
    <property type="match status" value="1"/>
</dbReference>
<dbReference type="InterPro" id="IPR018200">
    <property type="entry name" value="USP_CS"/>
</dbReference>
<dbReference type="Gene3D" id="3.90.70.10">
    <property type="entry name" value="Cysteine proteinases"/>
    <property type="match status" value="1"/>
</dbReference>
<evidence type="ECO:0000259" key="12">
    <source>
        <dbReference type="PROSITE" id="PS50235"/>
    </source>
</evidence>
<feature type="region of interest" description="Disordered" evidence="11">
    <location>
        <begin position="890"/>
        <end position="966"/>
    </location>
</feature>
<feature type="compositionally biased region" description="Low complexity" evidence="11">
    <location>
        <begin position="897"/>
        <end position="907"/>
    </location>
</feature>
<evidence type="ECO:0000256" key="1">
    <source>
        <dbReference type="ARBA" id="ARBA00000707"/>
    </source>
</evidence>
<comment type="similarity">
    <text evidence="2">Belongs to the peptidase C19 family.</text>
</comment>
<dbReference type="InterPro" id="IPR050164">
    <property type="entry name" value="Peptidase_C19"/>
</dbReference>
<comment type="caution">
    <text evidence="13">The sequence shown here is derived from an EMBL/GenBank/DDBJ whole genome shotgun (WGS) entry which is preliminary data.</text>
</comment>
<dbReference type="Pfam" id="PF00443">
    <property type="entry name" value="UCH"/>
    <property type="match status" value="1"/>
</dbReference>
<dbReference type="PANTHER" id="PTHR24006:SF702">
    <property type="entry name" value="UBIQUITIN CARBOXYL-TERMINAL HYDROLASE 47"/>
    <property type="match status" value="1"/>
</dbReference>
<evidence type="ECO:0000313" key="14">
    <source>
        <dbReference type="Proteomes" id="UP001516400"/>
    </source>
</evidence>
<protein>
    <recommendedName>
        <fullName evidence="8">Ubiquitin carboxyl-terminal hydrolase 47</fullName>
        <ecNumber evidence="3">3.4.19.12</ecNumber>
    </recommendedName>
    <alternativeName>
        <fullName evidence="9">Ubiquitin thioesterase 47</fullName>
    </alternativeName>
    <alternativeName>
        <fullName evidence="10">Ubiquitin-specific-processing protease 47</fullName>
    </alternativeName>
</protein>
<evidence type="ECO:0000256" key="2">
    <source>
        <dbReference type="ARBA" id="ARBA00009085"/>
    </source>
</evidence>
<proteinExistence type="inferred from homology"/>
<dbReference type="PROSITE" id="PS00972">
    <property type="entry name" value="USP_1"/>
    <property type="match status" value="1"/>
</dbReference>
<reference evidence="13 14" key="1">
    <citation type="journal article" date="2021" name="BMC Biol.">
        <title>Horizontally acquired antibacterial genes associated with adaptive radiation of ladybird beetles.</title>
        <authorList>
            <person name="Li H.S."/>
            <person name="Tang X.F."/>
            <person name="Huang Y.H."/>
            <person name="Xu Z.Y."/>
            <person name="Chen M.L."/>
            <person name="Du X.Y."/>
            <person name="Qiu B.Y."/>
            <person name="Chen P.T."/>
            <person name="Zhang W."/>
            <person name="Slipinski A."/>
            <person name="Escalona H.E."/>
            <person name="Waterhouse R.M."/>
            <person name="Zwick A."/>
            <person name="Pang H."/>
        </authorList>
    </citation>
    <scope>NUCLEOTIDE SEQUENCE [LARGE SCALE GENOMIC DNA]</scope>
    <source>
        <strain evidence="13">SYSU2018</strain>
    </source>
</reference>
<dbReference type="InterPro" id="IPR038765">
    <property type="entry name" value="Papain-like_cys_pep_sf"/>
</dbReference>
<evidence type="ECO:0000256" key="10">
    <source>
        <dbReference type="ARBA" id="ARBA00032453"/>
    </source>
</evidence>
<dbReference type="InterPro" id="IPR045578">
    <property type="entry name" value="USP47_C"/>
</dbReference>
<feature type="region of interest" description="Disordered" evidence="11">
    <location>
        <begin position="461"/>
        <end position="492"/>
    </location>
</feature>
<evidence type="ECO:0000256" key="9">
    <source>
        <dbReference type="ARBA" id="ARBA00029910"/>
    </source>
</evidence>
<evidence type="ECO:0000256" key="5">
    <source>
        <dbReference type="ARBA" id="ARBA00022786"/>
    </source>
</evidence>
<name>A0ABD2N9V7_9CUCU</name>
<gene>
    <name evidence="13" type="ORF">HHI36_020060</name>
</gene>
<dbReference type="EC" id="3.4.19.12" evidence="3"/>
<evidence type="ECO:0000256" key="11">
    <source>
        <dbReference type="SAM" id="MobiDB-lite"/>
    </source>
</evidence>
<keyword evidence="6" id="KW-0378">Hydrolase</keyword>
<keyword evidence="5" id="KW-0833">Ubl conjugation pathway</keyword>
<dbReference type="InterPro" id="IPR028889">
    <property type="entry name" value="USP"/>
</dbReference>
<dbReference type="PANTHER" id="PTHR24006">
    <property type="entry name" value="UBIQUITIN CARBOXYL-TERMINAL HYDROLASE"/>
    <property type="match status" value="1"/>
</dbReference>
<dbReference type="InterPro" id="IPR001394">
    <property type="entry name" value="Peptidase_C19_UCH"/>
</dbReference>
<dbReference type="EMBL" id="JABFTP020000083">
    <property type="protein sequence ID" value="KAL3275292.1"/>
    <property type="molecule type" value="Genomic_DNA"/>
</dbReference>
<evidence type="ECO:0000256" key="4">
    <source>
        <dbReference type="ARBA" id="ARBA00022670"/>
    </source>
</evidence>
<sequence>MLGQSKSIVEVVKSVDDTPIPQSLGFIELDPNLKVDGIFKWVQNHYHEQENVMDEVEIFLEGKGKRSTGFILNIKIRSIFKVTTRTASGTIRKDFKINLNPYKDKMLKDIGISCSSVSEYKVRVTMPKQRMALCVQEVIEDDLLLGASASPTTAEVFNRGSEFYNNDPLPSLTSDDEYGLATQGPSNVDTINYVGLVNQAMTCYLNSLLQALYMTPEFRNALYNWEFDGQNESRSIPFQLQKLFLNLQTSSKSAVETTDLTTSFGWQGSDAWQQHDIQELCRVMFDALEQKFKDTKQANLINDLYEGKMLDYVRCLECSTEKSREDTFLDIPLPVRPFGSQVAYNSVEEALRAFVQPEILDGNNQYHCEKCNKKCNAHKGLKFTKFPYLLTLHLKRFDFDYNTLHRIKLNDKVVFSEVLNLNSFIQNNNTPECEEQVEDKDNIAKYDDCCTTDSGSALEDEGCQSADASSTANGQDVNCSESDEGIDVSSGNNHKIEAKGPYIYDLFSIMIHSGSATGGHYYAYIKDFEKQHWYCFNDQSVMRITEDDIKKTYGGNPHRGYYSGAYSSSTNAYMLMYRQIDKDRNIKAMSVDDFPIHIRNLLKQMREKEENDRKIKEKENDLVKIIVYCYHPVERRLLDAKVSVFIDNTLEETVAFTAHQRFKLEGIVAKEDCRLVKYNKFQDCIDFSFDSDQIKFCDIASDIDISSSEWFLEIRQPNTEWQVYKPGAVNMIVYPINLQLEELGEPTVIRVNVNETIGELKQRLSLLLNQPKDPMEVVIEKFAELIHFDRDDQVINFEFKNISYKLYVANVLDEEPEKTFQCSKLRKFIEKIRQVIALRISLPEVDIGTLETLSIPSLDANQNIDRLDMATGDRNSPNLRVSPQQVPSAICCDGFGDQSNSEDSSLSDSDRTLVGDAPGEGMGLSSNSSNSPADQHMVSPTDPAEDSYNYDVLGNPTEEMHWDDDETEEAHRINSFYFKMVHIVNEDATDYRPCSRYCKVLVDKRITLDRLKKHLEPYVRVPVEYFKVYKQIPTYSIPSEDELQDLNDTLKCMKYKDCLSIKLGRVLRIDEYNVKVHILRPNHQEAISFLFDHIVAKGQTVGQVHKEIIIQAKKRHMLDLTHHKSRLREKGWKKAKKVLLEHQVFGDDIPLTSGGIEICLQELDDVEKVKSANQTVFFVRRWRPSILQLDLVQEVVVNSTAIEELKANIAQMSGIPLENCEIALVKPNLPGDMHRLEIHNDLDWKPSSGSFEDWPLYASDGSIFYYRDSRESLKEMTPEERKEFNLQENKRLGLINSIKTYSPGKERALKIYLDTSPSKKDDNCTD</sequence>
<dbReference type="Pfam" id="PF19718">
    <property type="entry name" value="USP47_C"/>
    <property type="match status" value="1"/>
</dbReference>
<evidence type="ECO:0000313" key="13">
    <source>
        <dbReference type="EMBL" id="KAL3275292.1"/>
    </source>
</evidence>